<proteinExistence type="predicted"/>
<dbReference type="EMBL" id="U45423">
    <property type="protein sequence ID" value="AAB07834.1"/>
    <property type="molecule type" value="Genomic_DNA"/>
</dbReference>
<feature type="transmembrane region" description="Helical" evidence="1">
    <location>
        <begin position="108"/>
        <end position="126"/>
    </location>
</feature>
<accession>Q44810</accession>
<protein>
    <submittedName>
        <fullName evidence="2">REP- protein</fullName>
    </submittedName>
</protein>
<organism evidence="2">
    <name type="scientific">Borreliella burgdorferi</name>
    <name type="common">Lyme disease spirochete</name>
    <name type="synonym">Borrelia burgdorferi</name>
    <dbReference type="NCBI Taxonomy" id="139"/>
    <lineage>
        <taxon>Bacteria</taxon>
        <taxon>Pseudomonadati</taxon>
        <taxon>Spirochaetota</taxon>
        <taxon>Spirochaetia</taxon>
        <taxon>Spirochaetales</taxon>
        <taxon>Borreliaceae</taxon>
        <taxon>Borreliella</taxon>
    </lineage>
</organism>
<evidence type="ECO:0000256" key="1">
    <source>
        <dbReference type="SAM" id="Phobius"/>
    </source>
</evidence>
<dbReference type="AntiFam" id="ANF00265">
    <property type="entry name" value="Borrelia repeat"/>
</dbReference>
<keyword evidence="1" id="KW-0472">Membrane</keyword>
<reference evidence="2" key="1">
    <citation type="journal article" date="1996" name="J. Bacteriol.">
        <title>Borrelia burgdorferi supercoiled plasmids encode multicopy tandem open reading frames and a lipoprotein gene family.</title>
        <authorList>
            <person name="Porcella S.F."/>
            <person name="Popova T.G."/>
            <person name="Akins D.R."/>
            <person name="Li M."/>
            <person name="Radolf J.D."/>
            <person name="Norgard M.V."/>
        </authorList>
    </citation>
    <scope>NUCLEOTIDE SEQUENCE</scope>
    <source>
        <strain evidence="2">297</strain>
    </source>
</reference>
<gene>
    <name evidence="2" type="primary">REP-</name>
</gene>
<keyword evidence="1" id="KW-1133">Transmembrane helix</keyword>
<keyword evidence="1" id="KW-0812">Transmembrane</keyword>
<feature type="transmembrane region" description="Helical" evidence="1">
    <location>
        <begin position="50"/>
        <end position="74"/>
    </location>
</feature>
<name>Q44810_BORBG</name>
<sequence>MKANISPAIIVIDIAPIIPNTHLSISERDIKFFSTLSILIFKPSIFRFKFFSTLSILVLSSLLTVSILTCKFFSTASILMSKLDISFCKFFSTVSIFASKLDISFCKFFSTLSILVLSSLLTLSILEIRLSNFISNCFSKFSKSLYVSSL</sequence>
<dbReference type="AlphaFoldDB" id="Q44810"/>
<evidence type="ECO:0000313" key="2">
    <source>
        <dbReference type="EMBL" id="AAB07834.1"/>
    </source>
</evidence>